<evidence type="ECO:0000313" key="1">
    <source>
        <dbReference type="EMBL" id="KKS45594.1"/>
    </source>
</evidence>
<dbReference type="Proteomes" id="UP000034036">
    <property type="component" value="Unassembled WGS sequence"/>
</dbReference>
<evidence type="ECO:0000313" key="2">
    <source>
        <dbReference type="Proteomes" id="UP000034036"/>
    </source>
</evidence>
<dbReference type="EMBL" id="LCDF01000045">
    <property type="protein sequence ID" value="KKS45594.1"/>
    <property type="molecule type" value="Genomic_DNA"/>
</dbReference>
<dbReference type="STRING" id="1618659.UV11_C0045G0003"/>
<protein>
    <submittedName>
        <fullName evidence="1">Uncharacterized protein</fullName>
    </submittedName>
</protein>
<proteinExistence type="predicted"/>
<comment type="caution">
    <text evidence="1">The sequence shown here is derived from an EMBL/GenBank/DDBJ whole genome shotgun (WGS) entry which is preliminary data.</text>
</comment>
<sequence length="154" mass="18019">MSLEFPNSESQKENLKEEKLKSFINNFLKSSESEANLNRLHKDFNRIAGNWYCNLNFVLREAQRTKMDLKNRAGFKDPHLLDDCRFPAKIGFNKDARIPLPYIVFIYGQNKHKEILEDMARKFPYSEIISGLDNDWISNEKSTTSIVNGNQKEE</sequence>
<dbReference type="AlphaFoldDB" id="A0A0G0ZAE2"/>
<reference evidence="1 2" key="1">
    <citation type="journal article" date="2015" name="Nature">
        <title>rRNA introns, odd ribosomes, and small enigmatic genomes across a large radiation of phyla.</title>
        <authorList>
            <person name="Brown C.T."/>
            <person name="Hug L.A."/>
            <person name="Thomas B.C."/>
            <person name="Sharon I."/>
            <person name="Castelle C.J."/>
            <person name="Singh A."/>
            <person name="Wilkins M.J."/>
            <person name="Williams K.H."/>
            <person name="Banfield J.F."/>
        </authorList>
    </citation>
    <scope>NUCLEOTIDE SEQUENCE [LARGE SCALE GENOMIC DNA]</scope>
</reference>
<gene>
    <name evidence="1" type="ORF">UV11_C0045G0003</name>
</gene>
<organism evidence="1 2">
    <name type="scientific">Candidatus Giovannonibacteria bacterium GW2011_GWF2_42_19</name>
    <dbReference type="NCBI Taxonomy" id="1618659"/>
    <lineage>
        <taxon>Bacteria</taxon>
        <taxon>Candidatus Giovannoniibacteriota</taxon>
    </lineage>
</organism>
<name>A0A0G0ZAE2_9BACT</name>
<accession>A0A0G0ZAE2</accession>